<evidence type="ECO:0000313" key="8">
    <source>
        <dbReference type="EMBL" id="RPH31015.1"/>
    </source>
</evidence>
<evidence type="ECO:0000256" key="2">
    <source>
        <dbReference type="ARBA" id="ARBA00004665"/>
    </source>
</evidence>
<organism evidence="8 9">
    <name type="scientific">Buttiauxella warmboldiae</name>
    <dbReference type="NCBI Taxonomy" id="82993"/>
    <lineage>
        <taxon>Bacteria</taxon>
        <taxon>Pseudomonadati</taxon>
        <taxon>Pseudomonadota</taxon>
        <taxon>Gammaproteobacteria</taxon>
        <taxon>Enterobacterales</taxon>
        <taxon>Enterobacteriaceae</taxon>
        <taxon>Buttiauxella</taxon>
    </lineage>
</organism>
<dbReference type="OrthoDB" id="9812260at2"/>
<reference evidence="8 9" key="1">
    <citation type="submission" date="2018-11" db="EMBL/GenBank/DDBJ databases">
        <title>Draft genome sequence of Buttiauxella warmboldiae CCUG 35512.</title>
        <authorList>
            <person name="Salva-Serra F."/>
            <person name="Marathe N."/>
            <person name="Moore E."/>
            <person name="Svensson L."/>
            <person name="Engstrom-Jakobsson H."/>
        </authorList>
    </citation>
    <scope>NUCLEOTIDE SEQUENCE [LARGE SCALE GENOMIC DNA]</scope>
    <source>
        <strain evidence="8 9">CCUG 35512</strain>
    </source>
</reference>
<keyword evidence="6" id="KW-0812">Transmembrane</keyword>
<evidence type="ECO:0000259" key="7">
    <source>
        <dbReference type="PROSITE" id="PS50887"/>
    </source>
</evidence>
<dbReference type="InterPro" id="IPR000160">
    <property type="entry name" value="GGDEF_dom"/>
</dbReference>
<feature type="domain" description="GGDEF" evidence="7">
    <location>
        <begin position="244"/>
        <end position="379"/>
    </location>
</feature>
<gene>
    <name evidence="8" type="ORF">EHN07_00450</name>
</gene>
<dbReference type="CDD" id="cd01949">
    <property type="entry name" value="GGDEF"/>
    <property type="match status" value="1"/>
</dbReference>
<dbReference type="InterPro" id="IPR050469">
    <property type="entry name" value="Diguanylate_Cyclase"/>
</dbReference>
<keyword evidence="6" id="KW-0472">Membrane</keyword>
<dbReference type="GO" id="GO:0052621">
    <property type="term" value="F:diguanylate cyclase activity"/>
    <property type="evidence" value="ECO:0007669"/>
    <property type="project" value="UniProtKB-EC"/>
</dbReference>
<keyword evidence="9" id="KW-1185">Reference proteome</keyword>
<dbReference type="PANTHER" id="PTHR45138">
    <property type="entry name" value="REGULATORY COMPONENTS OF SENSORY TRANSDUCTION SYSTEM"/>
    <property type="match status" value="1"/>
</dbReference>
<evidence type="ECO:0000313" key="9">
    <source>
        <dbReference type="Proteomes" id="UP000268615"/>
    </source>
</evidence>
<dbReference type="RefSeq" id="WP_124022270.1">
    <property type="nucleotide sequence ID" value="NZ_RPOH01000002.1"/>
</dbReference>
<dbReference type="PANTHER" id="PTHR45138:SF9">
    <property type="entry name" value="DIGUANYLATE CYCLASE DGCM-RELATED"/>
    <property type="match status" value="1"/>
</dbReference>
<dbReference type="AlphaFoldDB" id="A0A3N5DRC7"/>
<feature type="transmembrane region" description="Helical" evidence="6">
    <location>
        <begin position="21"/>
        <end position="42"/>
    </location>
</feature>
<dbReference type="GO" id="GO:0005886">
    <property type="term" value="C:plasma membrane"/>
    <property type="evidence" value="ECO:0007669"/>
    <property type="project" value="TreeGrafter"/>
</dbReference>
<dbReference type="InterPro" id="IPR029787">
    <property type="entry name" value="Nucleotide_cyclase"/>
</dbReference>
<evidence type="ECO:0000256" key="1">
    <source>
        <dbReference type="ARBA" id="ARBA00001946"/>
    </source>
</evidence>
<feature type="transmembrane region" description="Helical" evidence="6">
    <location>
        <begin position="95"/>
        <end position="116"/>
    </location>
</feature>
<comment type="pathway">
    <text evidence="2">Purine metabolism; 3',5'-cyclic di-GMP biosynthesis.</text>
</comment>
<name>A0A3N5DRC7_9ENTR</name>
<feature type="transmembrane region" description="Helical" evidence="6">
    <location>
        <begin position="122"/>
        <end position="140"/>
    </location>
</feature>
<comment type="catalytic activity">
    <reaction evidence="5">
        <text>2 GTP = 3',3'-c-di-GMP + 2 diphosphate</text>
        <dbReference type="Rhea" id="RHEA:24898"/>
        <dbReference type="ChEBI" id="CHEBI:33019"/>
        <dbReference type="ChEBI" id="CHEBI:37565"/>
        <dbReference type="ChEBI" id="CHEBI:58805"/>
        <dbReference type="EC" id="2.7.7.65"/>
    </reaction>
</comment>
<keyword evidence="4" id="KW-0547">Nucleotide-binding</keyword>
<dbReference type="SUPFAM" id="SSF55073">
    <property type="entry name" value="Nucleotide cyclase"/>
    <property type="match status" value="1"/>
</dbReference>
<keyword evidence="4" id="KW-0342">GTP-binding</keyword>
<dbReference type="PROSITE" id="PS50887">
    <property type="entry name" value="GGDEF"/>
    <property type="match status" value="1"/>
</dbReference>
<evidence type="ECO:0000256" key="4">
    <source>
        <dbReference type="ARBA" id="ARBA00023134"/>
    </source>
</evidence>
<accession>A0A3N5DRC7</accession>
<proteinExistence type="predicted"/>
<feature type="transmembrane region" description="Helical" evidence="6">
    <location>
        <begin position="62"/>
        <end position="83"/>
    </location>
</feature>
<dbReference type="EMBL" id="RPOH01000002">
    <property type="protein sequence ID" value="RPH31015.1"/>
    <property type="molecule type" value="Genomic_DNA"/>
</dbReference>
<keyword evidence="6" id="KW-1133">Transmembrane helix</keyword>
<dbReference type="InterPro" id="IPR043128">
    <property type="entry name" value="Rev_trsase/Diguanyl_cyclase"/>
</dbReference>
<dbReference type="Proteomes" id="UP000268615">
    <property type="component" value="Unassembled WGS sequence"/>
</dbReference>
<dbReference type="NCBIfam" id="TIGR00254">
    <property type="entry name" value="GGDEF"/>
    <property type="match status" value="1"/>
</dbReference>
<evidence type="ECO:0000256" key="6">
    <source>
        <dbReference type="SAM" id="Phobius"/>
    </source>
</evidence>
<dbReference type="SMART" id="SM00267">
    <property type="entry name" value="GGDEF"/>
    <property type="match status" value="1"/>
</dbReference>
<dbReference type="GO" id="GO:0005525">
    <property type="term" value="F:GTP binding"/>
    <property type="evidence" value="ECO:0007669"/>
    <property type="project" value="UniProtKB-KW"/>
</dbReference>
<evidence type="ECO:0000256" key="3">
    <source>
        <dbReference type="ARBA" id="ARBA00012528"/>
    </source>
</evidence>
<protein>
    <recommendedName>
        <fullName evidence="3">diguanylate cyclase</fullName>
        <ecNumber evidence="3">2.7.7.65</ecNumber>
    </recommendedName>
</protein>
<comment type="caution">
    <text evidence="8">The sequence shown here is derived from an EMBL/GenBank/DDBJ whole genome shotgun (WGS) entry which is preliminary data.</text>
</comment>
<sequence length="380" mass="43053">MPVRRSDSLNLDLRLKTMRQRAITVSGPWFLWINLLFSLFILGRHYFSPLEKTISLTDAFPVLEILMGLILAISSSTIFILRMAYDQHAEWLSKLLSGALIAISALWMGCFYLLLASGDSRIVFPFAALLIFTALISLYFDGRVLLSFTLPIWVVILFCNFIYPSDLTLLNALLYLLLAGLFESGRRILRSWFVLAIRREQENRVLIKQLQDLANLDPLTGIANRRSFHLLLDKAMQRQQQCHTPLSLVMLDVDYFKKYNDHYGHQAGDECLVNIAQCLVAATRSTQDVVARFGGEEFIILLPEATEQQAIEVAERIRQKLQALAIPHVGSPVTGYVTTSMGIANLRPETTSTRLIAQADAALYKAKKHGRNQWQTFSDE</sequence>
<dbReference type="GO" id="GO:0043709">
    <property type="term" value="P:cell adhesion involved in single-species biofilm formation"/>
    <property type="evidence" value="ECO:0007669"/>
    <property type="project" value="TreeGrafter"/>
</dbReference>
<dbReference type="Gene3D" id="3.30.70.270">
    <property type="match status" value="1"/>
</dbReference>
<dbReference type="FunFam" id="3.30.70.270:FF:000001">
    <property type="entry name" value="Diguanylate cyclase domain protein"/>
    <property type="match status" value="1"/>
</dbReference>
<dbReference type="Pfam" id="PF00990">
    <property type="entry name" value="GGDEF"/>
    <property type="match status" value="1"/>
</dbReference>
<feature type="transmembrane region" description="Helical" evidence="6">
    <location>
        <begin position="145"/>
        <end position="163"/>
    </location>
</feature>
<evidence type="ECO:0000256" key="5">
    <source>
        <dbReference type="ARBA" id="ARBA00034247"/>
    </source>
</evidence>
<dbReference type="EC" id="2.7.7.65" evidence="3"/>
<comment type="cofactor">
    <cofactor evidence="1">
        <name>Mg(2+)</name>
        <dbReference type="ChEBI" id="CHEBI:18420"/>
    </cofactor>
</comment>
<dbReference type="GO" id="GO:1902201">
    <property type="term" value="P:negative regulation of bacterial-type flagellum-dependent cell motility"/>
    <property type="evidence" value="ECO:0007669"/>
    <property type="project" value="TreeGrafter"/>
</dbReference>
<dbReference type="InterPro" id="IPR033444">
    <property type="entry name" value="MASE5"/>
</dbReference>
<dbReference type="Pfam" id="PF17178">
    <property type="entry name" value="MASE5"/>
    <property type="match status" value="1"/>
</dbReference>